<dbReference type="AlphaFoldDB" id="A0AAN7B2J2"/>
<dbReference type="PROSITE" id="PS51192">
    <property type="entry name" value="HELICASE_ATP_BIND_1"/>
    <property type="match status" value="1"/>
</dbReference>
<dbReference type="InterPro" id="IPR038718">
    <property type="entry name" value="SNF2-like_sf"/>
</dbReference>
<evidence type="ECO:0000256" key="3">
    <source>
        <dbReference type="ARBA" id="ARBA00022840"/>
    </source>
</evidence>
<evidence type="ECO:0000259" key="5">
    <source>
        <dbReference type="PROSITE" id="PS51194"/>
    </source>
</evidence>
<evidence type="ECO:0000313" key="6">
    <source>
        <dbReference type="EMBL" id="KAK4210366.1"/>
    </source>
</evidence>
<dbReference type="SMART" id="SM00490">
    <property type="entry name" value="HELICc"/>
    <property type="match status" value="1"/>
</dbReference>
<reference evidence="6" key="2">
    <citation type="submission" date="2023-05" db="EMBL/GenBank/DDBJ databases">
        <authorList>
            <consortium name="Lawrence Berkeley National Laboratory"/>
            <person name="Steindorff A."/>
            <person name="Hensen N."/>
            <person name="Bonometti L."/>
            <person name="Westerberg I."/>
            <person name="Brannstrom I.O."/>
            <person name="Guillou S."/>
            <person name="Cros-Aarteil S."/>
            <person name="Calhoun S."/>
            <person name="Haridas S."/>
            <person name="Kuo A."/>
            <person name="Mondo S."/>
            <person name="Pangilinan J."/>
            <person name="Riley R."/>
            <person name="Labutti K."/>
            <person name="Andreopoulos B."/>
            <person name="Lipzen A."/>
            <person name="Chen C."/>
            <person name="Yanf M."/>
            <person name="Daum C."/>
            <person name="Ng V."/>
            <person name="Clum A."/>
            <person name="Ohm R."/>
            <person name="Martin F."/>
            <person name="Silar P."/>
            <person name="Natvig D."/>
            <person name="Lalanne C."/>
            <person name="Gautier V."/>
            <person name="Ament-Velasquez S.L."/>
            <person name="Kruys A."/>
            <person name="Hutchinson M.I."/>
            <person name="Powell A.J."/>
            <person name="Barry K."/>
            <person name="Miller A.N."/>
            <person name="Grigoriev I.V."/>
            <person name="Debuchy R."/>
            <person name="Gladieux P."/>
            <person name="Thoren M.H."/>
            <person name="Johannesson H."/>
        </authorList>
    </citation>
    <scope>NUCLEOTIDE SEQUENCE</scope>
    <source>
        <strain evidence="6">PSN293</strain>
    </source>
</reference>
<sequence>MSIYIQRRQALRRLPLISTLPRKRDQYANTPSLQYNQIEKALVQLKWFPKSAIGPCSTVIPGADTHDSRSLRLLRLNFHPDKYCLVQSLPEGENVGVLESRAVKYLTDLAIHPIYPIIFEGLVEESVWNEKFTAAFNGSSRPGQSIAIDIDVFGPRHMADEVGRVLGGSGSGIFLQKPARRRLPPYENPQCVRLHYSRDPTVLDHVLPLLHDFEHGPSDTRGQGSTNYIENLTEGPNLDLDQMMDGLRGPGLSGHVQVDVRVITPLMRHQHEGLDFIMKRESLAMPEDRSLWEPLGAQDQVTGYRHAITGAKSRTADDSPGGILADDMGLGKSLTMIAAIIGSLDRAADYASQNGNADLTDAGSISPFLRATLIIVPSELLLANWIEEIEKHTVQNSVQSFKYHGRDRHELLTDLNHIRAQDIVLTTYGTAAADYGKGGGLLMRHSWYRIILDEAHVIRNWSTRQFAAVQAIPAHIRWCVTGTPIQNRLEDLGALVRFLQVPVLKDVAIFRRYICYSPDSQKAEVKRSSKISLQDSLSNLRLMLGSICLRRAQGILPFRFTKQVLRPRFTEEEEHEYQALARYTKQALIDAVASESAKASHTHVLEQLLRLREFCNGISPRSGRGGGDTTTGSNPESMFEMMVQEQQQMTANGGHSVGPGISCEYCSVEVASLDDGAILTECRRIVCKDAACTSGYWRRISSPNDGVVTDLTSSRCPFQVCSLQHRSYNLLDTTAGEQAAPRRTVKKYPTKLLRLLEDVQIHAPQTKSIIFSVWKRTLDLVELLLEEHGIKYCRVDGSVSTVKQRKEILKTFQMEDNFRVLLMTLGTGAVGLNNLSVASRIYILEPQWNPSVERQAIGRLVRLGQEKEVHIIRFIMRTQYSIEETVERCQERKLKLFADEGGVNIAQAVMNDWAI</sequence>
<evidence type="ECO:0000256" key="2">
    <source>
        <dbReference type="ARBA" id="ARBA00022801"/>
    </source>
</evidence>
<dbReference type="Proteomes" id="UP001301769">
    <property type="component" value="Unassembled WGS sequence"/>
</dbReference>
<dbReference type="Gene3D" id="3.40.50.300">
    <property type="entry name" value="P-loop containing nucleotide triphosphate hydrolases"/>
    <property type="match status" value="1"/>
</dbReference>
<evidence type="ECO:0000313" key="7">
    <source>
        <dbReference type="Proteomes" id="UP001301769"/>
    </source>
</evidence>
<dbReference type="PANTHER" id="PTHR45626">
    <property type="entry name" value="TRANSCRIPTION TERMINATION FACTOR 2-RELATED"/>
    <property type="match status" value="1"/>
</dbReference>
<dbReference type="Gene3D" id="3.40.50.10810">
    <property type="entry name" value="Tandem AAA-ATPase domain"/>
    <property type="match status" value="1"/>
</dbReference>
<evidence type="ECO:0000256" key="1">
    <source>
        <dbReference type="ARBA" id="ARBA00022741"/>
    </source>
</evidence>
<dbReference type="GO" id="GO:0006281">
    <property type="term" value="P:DNA repair"/>
    <property type="evidence" value="ECO:0007669"/>
    <property type="project" value="TreeGrafter"/>
</dbReference>
<dbReference type="GO" id="GO:0016787">
    <property type="term" value="F:hydrolase activity"/>
    <property type="evidence" value="ECO:0007669"/>
    <property type="project" value="UniProtKB-KW"/>
</dbReference>
<dbReference type="InterPro" id="IPR049730">
    <property type="entry name" value="SNF2/RAD54-like_C"/>
</dbReference>
<organism evidence="6 7">
    <name type="scientific">Rhypophila decipiens</name>
    <dbReference type="NCBI Taxonomy" id="261697"/>
    <lineage>
        <taxon>Eukaryota</taxon>
        <taxon>Fungi</taxon>
        <taxon>Dikarya</taxon>
        <taxon>Ascomycota</taxon>
        <taxon>Pezizomycotina</taxon>
        <taxon>Sordariomycetes</taxon>
        <taxon>Sordariomycetidae</taxon>
        <taxon>Sordariales</taxon>
        <taxon>Naviculisporaceae</taxon>
        <taxon>Rhypophila</taxon>
    </lineage>
</organism>
<dbReference type="InterPro" id="IPR050628">
    <property type="entry name" value="SNF2_RAD54_helicase_TF"/>
</dbReference>
<keyword evidence="1" id="KW-0547">Nucleotide-binding</keyword>
<protein>
    <submittedName>
        <fullName evidence="6">SNF2 family N-terminal domain-containing protein</fullName>
    </submittedName>
</protein>
<dbReference type="GO" id="GO:0005524">
    <property type="term" value="F:ATP binding"/>
    <property type="evidence" value="ECO:0007669"/>
    <property type="project" value="UniProtKB-KW"/>
</dbReference>
<keyword evidence="2" id="KW-0378">Hydrolase</keyword>
<gene>
    <name evidence="6" type="ORF">QBC37DRAFT_428818</name>
</gene>
<dbReference type="GO" id="GO:0005634">
    <property type="term" value="C:nucleus"/>
    <property type="evidence" value="ECO:0007669"/>
    <property type="project" value="TreeGrafter"/>
</dbReference>
<dbReference type="PROSITE" id="PS51194">
    <property type="entry name" value="HELICASE_CTER"/>
    <property type="match status" value="1"/>
</dbReference>
<comment type="caution">
    <text evidence="6">The sequence shown here is derived from an EMBL/GenBank/DDBJ whole genome shotgun (WGS) entry which is preliminary data.</text>
</comment>
<dbReference type="CDD" id="cd18008">
    <property type="entry name" value="DEXDc_SHPRH-like"/>
    <property type="match status" value="1"/>
</dbReference>
<dbReference type="InterPro" id="IPR014001">
    <property type="entry name" value="Helicase_ATP-bd"/>
</dbReference>
<keyword evidence="7" id="KW-1185">Reference proteome</keyword>
<dbReference type="Pfam" id="PF00271">
    <property type="entry name" value="Helicase_C"/>
    <property type="match status" value="1"/>
</dbReference>
<proteinExistence type="predicted"/>
<dbReference type="SUPFAM" id="SSF52540">
    <property type="entry name" value="P-loop containing nucleoside triphosphate hydrolases"/>
    <property type="match status" value="2"/>
</dbReference>
<dbReference type="InterPro" id="IPR027417">
    <property type="entry name" value="P-loop_NTPase"/>
</dbReference>
<dbReference type="EMBL" id="MU858176">
    <property type="protein sequence ID" value="KAK4210366.1"/>
    <property type="molecule type" value="Genomic_DNA"/>
</dbReference>
<evidence type="ECO:0000259" key="4">
    <source>
        <dbReference type="PROSITE" id="PS51192"/>
    </source>
</evidence>
<reference evidence="6" key="1">
    <citation type="journal article" date="2023" name="Mol. Phylogenet. Evol.">
        <title>Genome-scale phylogeny and comparative genomics of the fungal order Sordariales.</title>
        <authorList>
            <person name="Hensen N."/>
            <person name="Bonometti L."/>
            <person name="Westerberg I."/>
            <person name="Brannstrom I.O."/>
            <person name="Guillou S."/>
            <person name="Cros-Aarteil S."/>
            <person name="Calhoun S."/>
            <person name="Haridas S."/>
            <person name="Kuo A."/>
            <person name="Mondo S."/>
            <person name="Pangilinan J."/>
            <person name="Riley R."/>
            <person name="LaButti K."/>
            <person name="Andreopoulos B."/>
            <person name="Lipzen A."/>
            <person name="Chen C."/>
            <person name="Yan M."/>
            <person name="Daum C."/>
            <person name="Ng V."/>
            <person name="Clum A."/>
            <person name="Steindorff A."/>
            <person name="Ohm R.A."/>
            <person name="Martin F."/>
            <person name="Silar P."/>
            <person name="Natvig D.O."/>
            <person name="Lalanne C."/>
            <person name="Gautier V."/>
            <person name="Ament-Velasquez S.L."/>
            <person name="Kruys A."/>
            <person name="Hutchinson M.I."/>
            <person name="Powell A.J."/>
            <person name="Barry K."/>
            <person name="Miller A.N."/>
            <person name="Grigoriev I.V."/>
            <person name="Debuchy R."/>
            <person name="Gladieux P."/>
            <person name="Hiltunen Thoren M."/>
            <person name="Johannesson H."/>
        </authorList>
    </citation>
    <scope>NUCLEOTIDE SEQUENCE</scope>
    <source>
        <strain evidence="6">PSN293</strain>
    </source>
</reference>
<accession>A0AAN7B2J2</accession>
<dbReference type="GO" id="GO:0008094">
    <property type="term" value="F:ATP-dependent activity, acting on DNA"/>
    <property type="evidence" value="ECO:0007669"/>
    <property type="project" value="TreeGrafter"/>
</dbReference>
<feature type="domain" description="Helicase ATP-binding" evidence="4">
    <location>
        <begin position="313"/>
        <end position="502"/>
    </location>
</feature>
<dbReference type="Pfam" id="PF00176">
    <property type="entry name" value="SNF2-rel_dom"/>
    <property type="match status" value="1"/>
</dbReference>
<feature type="domain" description="Helicase C-terminal" evidence="5">
    <location>
        <begin position="751"/>
        <end position="914"/>
    </location>
</feature>
<dbReference type="SMART" id="SM00487">
    <property type="entry name" value="DEXDc"/>
    <property type="match status" value="1"/>
</dbReference>
<dbReference type="PANTHER" id="PTHR45626:SF52">
    <property type="entry name" value="SINGLE-STRANDED DNA-DEPENDENT ATPASE (EUROFUNG)"/>
    <property type="match status" value="1"/>
</dbReference>
<dbReference type="CDD" id="cd18793">
    <property type="entry name" value="SF2_C_SNF"/>
    <property type="match status" value="1"/>
</dbReference>
<name>A0AAN7B2J2_9PEZI</name>
<dbReference type="InterPro" id="IPR001650">
    <property type="entry name" value="Helicase_C-like"/>
</dbReference>
<dbReference type="InterPro" id="IPR000330">
    <property type="entry name" value="SNF2_N"/>
</dbReference>
<keyword evidence="3" id="KW-0067">ATP-binding</keyword>